<proteinExistence type="predicted"/>
<organism evidence="2 3">
    <name type="scientific">Trypanosoma brucei gambiense (strain MHOM/CI/86/DAL972)</name>
    <dbReference type="NCBI Taxonomy" id="679716"/>
    <lineage>
        <taxon>Eukaryota</taxon>
        <taxon>Discoba</taxon>
        <taxon>Euglenozoa</taxon>
        <taxon>Kinetoplastea</taxon>
        <taxon>Metakinetoplastina</taxon>
        <taxon>Trypanosomatida</taxon>
        <taxon>Trypanosomatidae</taxon>
        <taxon>Trypanosoma</taxon>
    </lineage>
</organism>
<keyword evidence="1" id="KW-0472">Membrane</keyword>
<accession>D0A310</accession>
<evidence type="ECO:0000313" key="3">
    <source>
        <dbReference type="Proteomes" id="UP000002316"/>
    </source>
</evidence>
<protein>
    <submittedName>
        <fullName evidence="2">Uncharacterized protein</fullName>
    </submittedName>
</protein>
<dbReference type="Proteomes" id="UP000002316">
    <property type="component" value="Chromosome 10"/>
</dbReference>
<evidence type="ECO:0000256" key="1">
    <source>
        <dbReference type="SAM" id="Phobius"/>
    </source>
</evidence>
<dbReference type="AlphaFoldDB" id="D0A310"/>
<reference evidence="3" key="1">
    <citation type="journal article" date="2010" name="PLoS Negl. Trop. Dis.">
        <title>The genome sequence of Trypanosoma brucei gambiense, causative agent of chronic human african trypanosomiasis.</title>
        <authorList>
            <person name="Jackson A.P."/>
            <person name="Sanders M."/>
            <person name="Berry A."/>
            <person name="McQuillan J."/>
            <person name="Aslett M.A."/>
            <person name="Quail M.A."/>
            <person name="Chukualim B."/>
            <person name="Capewell P."/>
            <person name="MacLeod A."/>
            <person name="Melville S.E."/>
            <person name="Gibson W."/>
            <person name="Barry J.D."/>
            <person name="Berriman M."/>
            <person name="Hertz-Fowler C."/>
        </authorList>
    </citation>
    <scope>NUCLEOTIDE SEQUENCE [LARGE SCALE GENOMIC DNA]</scope>
    <source>
        <strain evidence="3">MHOM/CI/86/DAL972</strain>
    </source>
</reference>
<keyword evidence="1" id="KW-1133">Transmembrane helix</keyword>
<dbReference type="RefSeq" id="XP_011777918.1">
    <property type="nucleotide sequence ID" value="XM_011779616.1"/>
</dbReference>
<feature type="transmembrane region" description="Helical" evidence="1">
    <location>
        <begin position="50"/>
        <end position="74"/>
    </location>
</feature>
<name>D0A310_TRYB9</name>
<dbReference type="EMBL" id="FN554973">
    <property type="protein sequence ID" value="CBH15654.1"/>
    <property type="molecule type" value="Genomic_DNA"/>
</dbReference>
<feature type="transmembrane region" description="Helical" evidence="1">
    <location>
        <begin position="7"/>
        <end position="30"/>
    </location>
</feature>
<dbReference type="GeneID" id="23865849"/>
<keyword evidence="1" id="KW-0812">Transmembrane</keyword>
<gene>
    <name evidence="2" type="ORF">TbgDal_X7430</name>
</gene>
<sequence length="144" mass="17062">MCEKKKSFFSFMFVNFLSSLRLLTFLFIYTEDTSPSLSTTTFFGPPRNSYLLSLFPFISYFFLYFLFPSLIYFLKLFANANKVMLRSTFLSFHSRVLLLRPSKTKKISKKRRKKRVSSHSQIIVSLLRIPQTPQIYKYSQIGEE</sequence>
<dbReference type="KEGG" id="tbg:TbgDal_X7430"/>
<evidence type="ECO:0000313" key="2">
    <source>
        <dbReference type="EMBL" id="CBH15654.1"/>
    </source>
</evidence>